<dbReference type="Proteomes" id="UP000031866">
    <property type="component" value="Chromosome"/>
</dbReference>
<dbReference type="KEGG" id="cbei:LF65_05107"/>
<dbReference type="EMBL" id="JABSXK010000001">
    <property type="protein sequence ID" value="NRV09540.1"/>
    <property type="molecule type" value="Genomic_DNA"/>
</dbReference>
<proteinExistence type="predicted"/>
<protein>
    <recommendedName>
        <fullName evidence="4">Transposase</fullName>
    </recommendedName>
</protein>
<reference evidence="3" key="1">
    <citation type="submission" date="2014-12" db="EMBL/GenBank/DDBJ databases">
        <title>Genome sequence of Clostridium beijerinckii strain 59B.</title>
        <authorList>
            <person name="Little G.T."/>
            <person name="Minton N.P."/>
        </authorList>
    </citation>
    <scope>NUCLEOTIDE SEQUENCE [LARGE SCALE GENOMIC DNA]</scope>
    <source>
        <strain evidence="3">59B</strain>
    </source>
</reference>
<dbReference type="RefSeq" id="WP_052483005.1">
    <property type="nucleotide sequence ID" value="NZ_CP010086.2"/>
</dbReference>
<evidence type="ECO:0000313" key="1">
    <source>
        <dbReference type="EMBL" id="AJH01633.1"/>
    </source>
</evidence>
<name>A0A0B5QUF5_CLOBE</name>
<dbReference type="STRING" id="1520.LF65_05107"/>
<sequence length="75" mass="8723">MSIVLSYPKDAFQKNVALKTFISLDKSLAPLDILTQYADRWAIQPFFRDCKIYCNDSNHFNTGYKSAKKIYKIPK</sequence>
<reference evidence="1" key="2">
    <citation type="submission" date="2016-02" db="EMBL/GenBank/DDBJ databases">
        <title>Genome sequence of Clostridium beijerinckii strain 59B.</title>
        <authorList>
            <person name="Little G.T."/>
            <person name="Minton N.P."/>
        </authorList>
    </citation>
    <scope>NUCLEOTIDE SEQUENCE</scope>
    <source>
        <strain evidence="1">NCIMB 14988</strain>
    </source>
</reference>
<evidence type="ECO:0000313" key="3">
    <source>
        <dbReference type="Proteomes" id="UP000031866"/>
    </source>
</evidence>
<gene>
    <name evidence="2" type="ORF">DFH45_002503</name>
    <name evidence="1" type="ORF">LF65_05107</name>
</gene>
<evidence type="ECO:0008006" key="4">
    <source>
        <dbReference type="Google" id="ProtNLM"/>
    </source>
</evidence>
<reference evidence="2" key="3">
    <citation type="submission" date="2020-05" db="EMBL/GenBank/DDBJ databases">
        <title>Genomic insights into acetone-butanol-ethanol (ABE) fermentation by sequencing solventogenic clostridia strains.</title>
        <authorList>
            <person name="Brown S."/>
        </authorList>
    </citation>
    <scope>NUCLEOTIDE SEQUENCE</scope>
    <source>
        <strain evidence="2">DJ126</strain>
    </source>
</reference>
<organism evidence="1 3">
    <name type="scientific">Clostridium beijerinckii</name>
    <name type="common">Clostridium MP</name>
    <dbReference type="NCBI Taxonomy" id="1520"/>
    <lineage>
        <taxon>Bacteria</taxon>
        <taxon>Bacillati</taxon>
        <taxon>Bacillota</taxon>
        <taxon>Clostridia</taxon>
        <taxon>Eubacteriales</taxon>
        <taxon>Clostridiaceae</taxon>
        <taxon>Clostridium</taxon>
    </lineage>
</organism>
<dbReference type="OrthoDB" id="2519014at2"/>
<dbReference type="Proteomes" id="UP000821656">
    <property type="component" value="Unassembled WGS sequence"/>
</dbReference>
<accession>A0A0B5QUF5</accession>
<dbReference type="AlphaFoldDB" id="A0A0B5QUF5"/>
<evidence type="ECO:0000313" key="2">
    <source>
        <dbReference type="EMBL" id="NRV09540.1"/>
    </source>
</evidence>
<dbReference type="EMBL" id="CP010086">
    <property type="protein sequence ID" value="AJH01633.1"/>
    <property type="molecule type" value="Genomic_DNA"/>
</dbReference>